<feature type="domain" description="MaoC-like" evidence="2">
    <location>
        <begin position="177"/>
        <end position="261"/>
    </location>
</feature>
<dbReference type="InterPro" id="IPR002539">
    <property type="entry name" value="MaoC-like_dom"/>
</dbReference>
<sequence length="310" mass="32213">MSTVAARPGEAAAGRHADRYATTDMRVVTAAEISDFRGLLRTAIEARAAAGTPKASPVHPFLLSSNTYEQLVGQLTPAEGPRPTAVHLGQQLWLRGLVKPGERVAIDLEVLAARREPRGVRLAIRCVLVGGDGATLSELRTAVLLVGATEPAAFGVMPVAVVRDAEPDPGPVESTAVTCVVTRETVDRFAATTGERNPVHSDDGAAVAAGFPGRVVQGMCLVALIVEDVIDRFAGGDAERIAGVGARFTAPAFPDEALEILYTTTESGPLVGFTCASARGPVVKGGWVRITAEGGESDDNHDHHDSGTAA</sequence>
<gene>
    <name evidence="3" type="ORF">UO65_3394</name>
</gene>
<dbReference type="PANTHER" id="PTHR43437:SF3">
    <property type="entry name" value="HYDROXYACYL-THIOESTER DEHYDRATASE TYPE 2, MITOCHONDRIAL"/>
    <property type="match status" value="1"/>
</dbReference>
<evidence type="ECO:0000313" key="4">
    <source>
        <dbReference type="Proteomes" id="UP000019277"/>
    </source>
</evidence>
<evidence type="ECO:0000313" key="3">
    <source>
        <dbReference type="EMBL" id="EWC61338.1"/>
    </source>
</evidence>
<dbReference type="GO" id="GO:0019171">
    <property type="term" value="F:(3R)-hydroxyacyl-[acyl-carrier-protein] dehydratase activity"/>
    <property type="evidence" value="ECO:0007669"/>
    <property type="project" value="TreeGrafter"/>
</dbReference>
<dbReference type="PANTHER" id="PTHR43437">
    <property type="entry name" value="HYDROXYACYL-THIOESTER DEHYDRATASE TYPE 2, MITOCHONDRIAL-RELATED"/>
    <property type="match status" value="1"/>
</dbReference>
<dbReference type="GO" id="GO:0006633">
    <property type="term" value="P:fatty acid biosynthetic process"/>
    <property type="evidence" value="ECO:0007669"/>
    <property type="project" value="TreeGrafter"/>
</dbReference>
<proteinExistence type="inferred from homology"/>
<reference evidence="3 4" key="1">
    <citation type="journal article" date="2014" name="Genome Announc.">
        <title>Draft Genome Sequence of the Antitrypanosomally Active Sponge-Associated Bacterium Actinokineospora sp. Strain EG49.</title>
        <authorList>
            <person name="Harjes J."/>
            <person name="Ryu T."/>
            <person name="Abdelmohsen U.R."/>
            <person name="Moitinho-Silva L."/>
            <person name="Horn H."/>
            <person name="Ravasi T."/>
            <person name="Hentschel U."/>
        </authorList>
    </citation>
    <scope>NUCLEOTIDE SEQUENCE [LARGE SCALE GENOMIC DNA]</scope>
    <source>
        <strain evidence="3 4">EG49</strain>
    </source>
</reference>
<accession>W7ILU0</accession>
<organism evidence="3 4">
    <name type="scientific">Actinokineospora spheciospongiae</name>
    <dbReference type="NCBI Taxonomy" id="909613"/>
    <lineage>
        <taxon>Bacteria</taxon>
        <taxon>Bacillati</taxon>
        <taxon>Actinomycetota</taxon>
        <taxon>Actinomycetes</taxon>
        <taxon>Pseudonocardiales</taxon>
        <taxon>Pseudonocardiaceae</taxon>
        <taxon>Actinokineospora</taxon>
    </lineage>
</organism>
<evidence type="ECO:0000259" key="2">
    <source>
        <dbReference type="Pfam" id="PF01575"/>
    </source>
</evidence>
<dbReference type="EMBL" id="AYXG01000118">
    <property type="protein sequence ID" value="EWC61338.1"/>
    <property type="molecule type" value="Genomic_DNA"/>
</dbReference>
<dbReference type="STRING" id="909613.UO65_3394"/>
<name>W7ILU0_9PSEU</name>
<dbReference type="CDD" id="cd03441">
    <property type="entry name" value="R_hydratase_like"/>
    <property type="match status" value="1"/>
</dbReference>
<dbReference type="Proteomes" id="UP000019277">
    <property type="component" value="Unassembled WGS sequence"/>
</dbReference>
<dbReference type="InterPro" id="IPR050965">
    <property type="entry name" value="UPF0336/Enoyl-CoA_hydratase"/>
</dbReference>
<comment type="similarity">
    <text evidence="1">Belongs to the enoyl-CoA hydratase/isomerase family.</text>
</comment>
<evidence type="ECO:0000256" key="1">
    <source>
        <dbReference type="ARBA" id="ARBA00005254"/>
    </source>
</evidence>
<dbReference type="Gene3D" id="3.10.129.10">
    <property type="entry name" value="Hotdog Thioesterase"/>
    <property type="match status" value="1"/>
</dbReference>
<dbReference type="OrthoDB" id="9800237at2"/>
<keyword evidence="4" id="KW-1185">Reference proteome</keyword>
<dbReference type="InterPro" id="IPR029069">
    <property type="entry name" value="HotDog_dom_sf"/>
</dbReference>
<comment type="caution">
    <text evidence="3">The sequence shown here is derived from an EMBL/GenBank/DDBJ whole genome shotgun (WGS) entry which is preliminary data.</text>
</comment>
<dbReference type="Pfam" id="PF01575">
    <property type="entry name" value="MaoC_dehydratas"/>
    <property type="match status" value="1"/>
</dbReference>
<dbReference type="AlphaFoldDB" id="W7ILU0"/>
<dbReference type="eggNOG" id="COG2030">
    <property type="taxonomic scope" value="Bacteria"/>
</dbReference>
<dbReference type="RefSeq" id="WP_052021257.1">
    <property type="nucleotide sequence ID" value="NZ_AYXG01000118.1"/>
</dbReference>
<dbReference type="SUPFAM" id="SSF54637">
    <property type="entry name" value="Thioesterase/thiol ester dehydrase-isomerase"/>
    <property type="match status" value="2"/>
</dbReference>
<protein>
    <submittedName>
        <fullName evidence="3">Putative (R)-specific enoyl-CoA hydratase</fullName>
    </submittedName>
</protein>